<reference evidence="2 3" key="1">
    <citation type="journal article" date="2024" name="Nat. Commun.">
        <title>Phylogenomics reveals the evolutionary origins of lichenization in chlorophyte algae.</title>
        <authorList>
            <person name="Puginier C."/>
            <person name="Libourel C."/>
            <person name="Otte J."/>
            <person name="Skaloud P."/>
            <person name="Haon M."/>
            <person name="Grisel S."/>
            <person name="Petersen M."/>
            <person name="Berrin J.G."/>
            <person name="Delaux P.M."/>
            <person name="Dal Grande F."/>
            <person name="Keller J."/>
        </authorList>
    </citation>
    <scope>NUCLEOTIDE SEQUENCE [LARGE SCALE GENOMIC DNA]</scope>
    <source>
        <strain evidence="2 3">SAG 245.80</strain>
    </source>
</reference>
<gene>
    <name evidence="2" type="ORF">WJX81_004083</name>
</gene>
<dbReference type="EMBL" id="JALJOU010000072">
    <property type="protein sequence ID" value="KAK9825644.1"/>
    <property type="molecule type" value="Genomic_DNA"/>
</dbReference>
<feature type="transmembrane region" description="Helical" evidence="1">
    <location>
        <begin position="30"/>
        <end position="48"/>
    </location>
</feature>
<evidence type="ECO:0000313" key="2">
    <source>
        <dbReference type="EMBL" id="KAK9825644.1"/>
    </source>
</evidence>
<evidence type="ECO:0000313" key="3">
    <source>
        <dbReference type="Proteomes" id="UP001445335"/>
    </source>
</evidence>
<protein>
    <recommendedName>
        <fullName evidence="4">Post-GPI attachment to proteins factor 3</fullName>
    </recommendedName>
</protein>
<name>A0AAW1QVX1_9CHLO</name>
<dbReference type="Proteomes" id="UP001445335">
    <property type="component" value="Unassembled WGS sequence"/>
</dbReference>
<sequence>MLHAGLMHGHKPPASVSLPLLWFDRLLRRYGALLPLPILALRAAAVLLTPGARSRAPRALGDGAPAASVGEPVTWLWQRREFGEALVVYAGVTFVRWSVYGLHQAGVFWIMWRAGVVSAAPVQLMSDHVFLGSSLAAVLGAEAVLICLHIDRRAVAPRRHPAEHPLLWAGLLLCAVMLLLVCGDMHFTARFFHMPTESFWGAISGLGILQLPVCWWLLRGFSHAGPHAAP</sequence>
<keyword evidence="1" id="KW-0812">Transmembrane</keyword>
<dbReference type="AlphaFoldDB" id="A0AAW1QVX1"/>
<keyword evidence="1" id="KW-1133">Transmembrane helix</keyword>
<feature type="transmembrane region" description="Helical" evidence="1">
    <location>
        <begin position="86"/>
        <end position="110"/>
    </location>
</feature>
<feature type="transmembrane region" description="Helical" evidence="1">
    <location>
        <begin position="130"/>
        <end position="150"/>
    </location>
</feature>
<accession>A0AAW1QVX1</accession>
<evidence type="ECO:0000256" key="1">
    <source>
        <dbReference type="SAM" id="Phobius"/>
    </source>
</evidence>
<proteinExistence type="predicted"/>
<keyword evidence="3" id="KW-1185">Reference proteome</keyword>
<organism evidence="2 3">
    <name type="scientific">Elliptochloris bilobata</name>
    <dbReference type="NCBI Taxonomy" id="381761"/>
    <lineage>
        <taxon>Eukaryota</taxon>
        <taxon>Viridiplantae</taxon>
        <taxon>Chlorophyta</taxon>
        <taxon>core chlorophytes</taxon>
        <taxon>Trebouxiophyceae</taxon>
        <taxon>Trebouxiophyceae incertae sedis</taxon>
        <taxon>Elliptochloris clade</taxon>
        <taxon>Elliptochloris</taxon>
    </lineage>
</organism>
<feature type="transmembrane region" description="Helical" evidence="1">
    <location>
        <begin position="199"/>
        <end position="218"/>
    </location>
</feature>
<evidence type="ECO:0008006" key="4">
    <source>
        <dbReference type="Google" id="ProtNLM"/>
    </source>
</evidence>
<keyword evidence="1" id="KW-0472">Membrane</keyword>
<feature type="transmembrane region" description="Helical" evidence="1">
    <location>
        <begin position="166"/>
        <end position="187"/>
    </location>
</feature>
<comment type="caution">
    <text evidence="2">The sequence shown here is derived from an EMBL/GenBank/DDBJ whole genome shotgun (WGS) entry which is preliminary data.</text>
</comment>